<evidence type="ECO:0000313" key="3">
    <source>
        <dbReference type="Proteomes" id="UP001431019"/>
    </source>
</evidence>
<evidence type="ECO:0000259" key="1">
    <source>
        <dbReference type="PROSITE" id="PS51707"/>
    </source>
</evidence>
<dbReference type="SMART" id="SM01118">
    <property type="entry name" value="CYTH"/>
    <property type="match status" value="1"/>
</dbReference>
<dbReference type="InterPro" id="IPR023577">
    <property type="entry name" value="CYTH_domain"/>
</dbReference>
<reference evidence="2 3" key="1">
    <citation type="submission" date="2021-11" db="EMBL/GenBank/DDBJ databases">
        <authorList>
            <person name="Oh E.-T."/>
            <person name="Kim S.-B."/>
        </authorList>
    </citation>
    <scope>NUCLEOTIDE SEQUENCE [LARGE SCALE GENOMIC DNA]</scope>
    <source>
        <strain evidence="2 3">MMS20-SJTR3</strain>
    </source>
</reference>
<dbReference type="PANTHER" id="PTHR39569">
    <property type="entry name" value="INORGANIC TRIPHOSPHATASE"/>
    <property type="match status" value="1"/>
</dbReference>
<dbReference type="PROSITE" id="PS51707">
    <property type="entry name" value="CYTH"/>
    <property type="match status" value="1"/>
</dbReference>
<accession>A0ABS8K2M7</accession>
<dbReference type="InterPro" id="IPR039013">
    <property type="entry name" value="YgiF"/>
</dbReference>
<protein>
    <submittedName>
        <fullName evidence="2">CYTH domain-containing protein</fullName>
    </submittedName>
</protein>
<dbReference type="InterPro" id="IPR033469">
    <property type="entry name" value="CYTH-like_dom_sf"/>
</dbReference>
<proteinExistence type="predicted"/>
<dbReference type="CDD" id="cd07756">
    <property type="entry name" value="CYTH-like_Pase_CHAD"/>
    <property type="match status" value="1"/>
</dbReference>
<gene>
    <name evidence="2" type="ORF">LJ656_27795</name>
</gene>
<dbReference type="Proteomes" id="UP001431019">
    <property type="component" value="Unassembled WGS sequence"/>
</dbReference>
<dbReference type="Pfam" id="PF01928">
    <property type="entry name" value="CYTH"/>
    <property type="match status" value="1"/>
</dbReference>
<dbReference type="RefSeq" id="WP_230512742.1">
    <property type="nucleotide sequence ID" value="NZ_JAJITD010000018.1"/>
</dbReference>
<sequence>MGMEHEIKLALPAQQVQAATQWFVARAGKDGEPVKLGNIYFDTPQLALASSKSALRLRHTPDGWLQTFKTVGNAANGLHSRHEWEMPVAGAKLEIDALLNACDEPAAADALRAAAATLIELFQTNFTRTLWQLEVDGAQIEAAIDQGEVLADVDGDARRAPISEIELELKAGDEAALHTLAAELGKQIAGLAPDNVSKAQRGYQLRARA</sequence>
<evidence type="ECO:0000313" key="2">
    <source>
        <dbReference type="EMBL" id="MCC8396400.1"/>
    </source>
</evidence>
<keyword evidence="3" id="KW-1185">Reference proteome</keyword>
<dbReference type="Gene3D" id="2.40.320.10">
    <property type="entry name" value="Hypothetical Protein Pfu-838710-001"/>
    <property type="match status" value="1"/>
</dbReference>
<comment type="caution">
    <text evidence="2">The sequence shown here is derived from an EMBL/GenBank/DDBJ whole genome shotgun (WGS) entry which is preliminary data.</text>
</comment>
<organism evidence="2 3">
    <name type="scientific">Paraburkholderia sejongensis</name>
    <dbReference type="NCBI Taxonomy" id="2886946"/>
    <lineage>
        <taxon>Bacteria</taxon>
        <taxon>Pseudomonadati</taxon>
        <taxon>Pseudomonadota</taxon>
        <taxon>Betaproteobacteria</taxon>
        <taxon>Burkholderiales</taxon>
        <taxon>Burkholderiaceae</taxon>
        <taxon>Paraburkholderia</taxon>
    </lineage>
</organism>
<feature type="domain" description="CYTH" evidence="1">
    <location>
        <begin position="2"/>
        <end position="209"/>
    </location>
</feature>
<dbReference type="PANTHER" id="PTHR39569:SF1">
    <property type="entry name" value="INORGANIC TRIPHOSPHATASE"/>
    <property type="match status" value="1"/>
</dbReference>
<dbReference type="EMBL" id="JAJITD010000018">
    <property type="protein sequence ID" value="MCC8396400.1"/>
    <property type="molecule type" value="Genomic_DNA"/>
</dbReference>
<name>A0ABS8K2M7_9BURK</name>
<dbReference type="SUPFAM" id="SSF55154">
    <property type="entry name" value="CYTH-like phosphatases"/>
    <property type="match status" value="1"/>
</dbReference>